<dbReference type="AlphaFoldDB" id="A0AAD4M7Q1"/>
<protein>
    <submittedName>
        <fullName evidence="1">Uncharacterized protein</fullName>
    </submittedName>
</protein>
<name>A0AAD4M7Q1_9AGAM</name>
<organism evidence="1 2">
    <name type="scientific">Multifurca ochricompacta</name>
    <dbReference type="NCBI Taxonomy" id="376703"/>
    <lineage>
        <taxon>Eukaryota</taxon>
        <taxon>Fungi</taxon>
        <taxon>Dikarya</taxon>
        <taxon>Basidiomycota</taxon>
        <taxon>Agaricomycotina</taxon>
        <taxon>Agaricomycetes</taxon>
        <taxon>Russulales</taxon>
        <taxon>Russulaceae</taxon>
        <taxon>Multifurca</taxon>
    </lineage>
</organism>
<evidence type="ECO:0000313" key="2">
    <source>
        <dbReference type="Proteomes" id="UP001203297"/>
    </source>
</evidence>
<sequence length="175" mass="19344">MNGSGSSLSEQNKNKIRSLLSWLYTGDDPAASSCHSASISRVFLAPALYSTRIDEDKVNTNSSRHSVFDDRFSSFHLLGLGLARDSSFFHSPYSSSGVGVDVDVGVVIEKVLFIIHSLGPLFFSFFFISEEGSHVWWRNASPSASGNFSITQKKRKDLRNKSYWYEIPSASTAST</sequence>
<dbReference type="Proteomes" id="UP001203297">
    <property type="component" value="Unassembled WGS sequence"/>
</dbReference>
<proteinExistence type="predicted"/>
<comment type="caution">
    <text evidence="1">The sequence shown here is derived from an EMBL/GenBank/DDBJ whole genome shotgun (WGS) entry which is preliminary data.</text>
</comment>
<keyword evidence="2" id="KW-1185">Reference proteome</keyword>
<accession>A0AAD4M7Q1</accession>
<gene>
    <name evidence="1" type="ORF">B0F90DRAFT_1051722</name>
</gene>
<evidence type="ECO:0000313" key="1">
    <source>
        <dbReference type="EMBL" id="KAI0305381.1"/>
    </source>
</evidence>
<reference evidence="1" key="1">
    <citation type="journal article" date="2022" name="New Phytol.">
        <title>Evolutionary transition to the ectomycorrhizal habit in the genomes of a hyperdiverse lineage of mushroom-forming fungi.</title>
        <authorList>
            <person name="Looney B."/>
            <person name="Miyauchi S."/>
            <person name="Morin E."/>
            <person name="Drula E."/>
            <person name="Courty P.E."/>
            <person name="Kohler A."/>
            <person name="Kuo A."/>
            <person name="LaButti K."/>
            <person name="Pangilinan J."/>
            <person name="Lipzen A."/>
            <person name="Riley R."/>
            <person name="Andreopoulos W."/>
            <person name="He G."/>
            <person name="Johnson J."/>
            <person name="Nolan M."/>
            <person name="Tritt A."/>
            <person name="Barry K.W."/>
            <person name="Grigoriev I.V."/>
            <person name="Nagy L.G."/>
            <person name="Hibbett D."/>
            <person name="Henrissat B."/>
            <person name="Matheny P.B."/>
            <person name="Labbe J."/>
            <person name="Martin F.M."/>
        </authorList>
    </citation>
    <scope>NUCLEOTIDE SEQUENCE</scope>
    <source>
        <strain evidence="1">BPL690</strain>
    </source>
</reference>
<dbReference type="EMBL" id="WTXG01000005">
    <property type="protein sequence ID" value="KAI0305381.1"/>
    <property type="molecule type" value="Genomic_DNA"/>
</dbReference>